<dbReference type="AlphaFoldDB" id="K2S508"/>
<evidence type="ECO:0000256" key="1">
    <source>
        <dbReference type="SAM" id="Phobius"/>
    </source>
</evidence>
<proteinExistence type="predicted"/>
<dbReference type="EMBL" id="AHHD01000231">
    <property type="protein sequence ID" value="EKG17599.1"/>
    <property type="molecule type" value="Genomic_DNA"/>
</dbReference>
<dbReference type="VEuPathDB" id="FungiDB:MPH_05169"/>
<reference evidence="2 3" key="1">
    <citation type="journal article" date="2012" name="BMC Genomics">
        <title>Tools to kill: Genome of one of the most destructive plant pathogenic fungi Macrophomina phaseolina.</title>
        <authorList>
            <person name="Islam M.S."/>
            <person name="Haque M.S."/>
            <person name="Islam M.M."/>
            <person name="Emdad E.M."/>
            <person name="Halim A."/>
            <person name="Hossen Q.M.M."/>
            <person name="Hossain M.Z."/>
            <person name="Ahmed B."/>
            <person name="Rahim S."/>
            <person name="Rahman M.S."/>
            <person name="Alam M.M."/>
            <person name="Hou S."/>
            <person name="Wan X."/>
            <person name="Saito J.A."/>
            <person name="Alam M."/>
        </authorList>
    </citation>
    <scope>NUCLEOTIDE SEQUENCE [LARGE SCALE GENOMIC DNA]</scope>
    <source>
        <strain evidence="2 3">MS6</strain>
    </source>
</reference>
<dbReference type="OrthoDB" id="5401779at2759"/>
<gene>
    <name evidence="2" type="ORF">MPH_05169</name>
</gene>
<keyword evidence="1" id="KW-0472">Membrane</keyword>
<dbReference type="Proteomes" id="UP000007129">
    <property type="component" value="Unassembled WGS sequence"/>
</dbReference>
<accession>K2S508</accession>
<dbReference type="InParanoid" id="K2S508"/>
<feature type="transmembrane region" description="Helical" evidence="1">
    <location>
        <begin position="20"/>
        <end position="40"/>
    </location>
</feature>
<protein>
    <submittedName>
        <fullName evidence="2">Uncharacterized protein</fullName>
    </submittedName>
</protein>
<feature type="non-terminal residue" evidence="2">
    <location>
        <position position="60"/>
    </location>
</feature>
<name>K2S508_MACPH</name>
<evidence type="ECO:0000313" key="3">
    <source>
        <dbReference type="Proteomes" id="UP000007129"/>
    </source>
</evidence>
<dbReference type="HOGENOM" id="CLU_2948120_0_0_1"/>
<sequence>MFRYAFVPKSQSHGDFVSTIVGITVSLAVITTALLAARFYSRGVLRRMLGWDDWIMVLAW</sequence>
<evidence type="ECO:0000313" key="2">
    <source>
        <dbReference type="EMBL" id="EKG17599.1"/>
    </source>
</evidence>
<organism evidence="2 3">
    <name type="scientific">Macrophomina phaseolina (strain MS6)</name>
    <name type="common">Charcoal rot fungus</name>
    <dbReference type="NCBI Taxonomy" id="1126212"/>
    <lineage>
        <taxon>Eukaryota</taxon>
        <taxon>Fungi</taxon>
        <taxon>Dikarya</taxon>
        <taxon>Ascomycota</taxon>
        <taxon>Pezizomycotina</taxon>
        <taxon>Dothideomycetes</taxon>
        <taxon>Dothideomycetes incertae sedis</taxon>
        <taxon>Botryosphaeriales</taxon>
        <taxon>Botryosphaeriaceae</taxon>
        <taxon>Macrophomina</taxon>
    </lineage>
</organism>
<comment type="caution">
    <text evidence="2">The sequence shown here is derived from an EMBL/GenBank/DDBJ whole genome shotgun (WGS) entry which is preliminary data.</text>
</comment>
<keyword evidence="1" id="KW-1133">Transmembrane helix</keyword>
<keyword evidence="1" id="KW-0812">Transmembrane</keyword>